<comment type="subcellular location">
    <subcellularLocation>
        <location evidence="4">Cytoplasm</location>
    </subcellularLocation>
</comment>
<dbReference type="UniPathway" id="UPA00244">
    <property type="reaction ID" value="UER00313"/>
</dbReference>
<evidence type="ECO:0000256" key="1">
    <source>
        <dbReference type="ARBA" id="ARBA00022490"/>
    </source>
</evidence>
<feature type="binding site" evidence="4">
    <location>
        <position position="95"/>
    </location>
    <ligand>
        <name>1-deoxy-D-xylulose 5-phosphate</name>
        <dbReference type="ChEBI" id="CHEBI:57792"/>
    </ligand>
</feature>
<dbReference type="SUPFAM" id="SSF63892">
    <property type="entry name" value="Pyridoxine 5'-phosphate synthase"/>
    <property type="match status" value="1"/>
</dbReference>
<dbReference type="Proteomes" id="UP000315949">
    <property type="component" value="Unassembled WGS sequence"/>
</dbReference>
<keyword evidence="1 4" id="KW-0963">Cytoplasm</keyword>
<feature type="active site" description="Proton acceptor" evidence="4">
    <location>
        <position position="123"/>
    </location>
</feature>
<feature type="binding site" evidence="4">
    <location>
        <position position="160"/>
    </location>
    <ligand>
        <name>1-deoxy-D-xylulose 5-phosphate</name>
        <dbReference type="ChEBI" id="CHEBI:57792"/>
    </ligand>
</feature>
<feature type="region of interest" description="Disordered" evidence="6">
    <location>
        <begin position="15"/>
        <end position="44"/>
    </location>
</feature>
<comment type="catalytic activity">
    <reaction evidence="4">
        <text>3-amino-2-oxopropyl phosphate + 1-deoxy-D-xylulose 5-phosphate = pyridoxine 5'-phosphate + phosphate + 2 H2O + H(+)</text>
        <dbReference type="Rhea" id="RHEA:15265"/>
        <dbReference type="ChEBI" id="CHEBI:15377"/>
        <dbReference type="ChEBI" id="CHEBI:15378"/>
        <dbReference type="ChEBI" id="CHEBI:43474"/>
        <dbReference type="ChEBI" id="CHEBI:57279"/>
        <dbReference type="ChEBI" id="CHEBI:57792"/>
        <dbReference type="ChEBI" id="CHEBI:58589"/>
        <dbReference type="EC" id="2.6.99.2"/>
    </reaction>
</comment>
<comment type="similarity">
    <text evidence="4">Belongs to the PNP synthase family.</text>
</comment>
<gene>
    <name evidence="4" type="primary">pdxJ</name>
    <name evidence="7" type="ORF">FQY79_10325</name>
</gene>
<dbReference type="Pfam" id="PF03740">
    <property type="entry name" value="PdxJ"/>
    <property type="match status" value="1"/>
</dbReference>
<organism evidence="7 8">
    <name type="scientific">Luteimonas wenzhouensis</name>
    <dbReference type="NCBI Taxonomy" id="2599615"/>
    <lineage>
        <taxon>Bacteria</taxon>
        <taxon>Pseudomonadati</taxon>
        <taxon>Pseudomonadota</taxon>
        <taxon>Gammaproteobacteria</taxon>
        <taxon>Lysobacterales</taxon>
        <taxon>Lysobacteraceae</taxon>
        <taxon>Luteimonas</taxon>
    </lineage>
</organism>
<evidence type="ECO:0000256" key="5">
    <source>
        <dbReference type="NCBIfam" id="TIGR00559"/>
    </source>
</evidence>
<dbReference type="AlphaFoldDB" id="A0A5C5TXN0"/>
<keyword evidence="2 4" id="KW-0808">Transferase</keyword>
<comment type="caution">
    <text evidence="4">Lacks conserved residue(s) required for the propagation of feature annotation.</text>
</comment>
<evidence type="ECO:0000313" key="8">
    <source>
        <dbReference type="Proteomes" id="UP000315949"/>
    </source>
</evidence>
<feature type="binding site" evidence="4">
    <location>
        <position position="100"/>
    </location>
    <ligand>
        <name>1-deoxy-D-xylulose 5-phosphate</name>
        <dbReference type="ChEBI" id="CHEBI:57792"/>
    </ligand>
</feature>
<dbReference type="InterPro" id="IPR004569">
    <property type="entry name" value="PyrdxlP_synth_PdxJ"/>
</dbReference>
<accession>A0A5C5TXN0</accession>
<dbReference type="NCBIfam" id="NF003626">
    <property type="entry name" value="PRK05265.1-4"/>
    <property type="match status" value="1"/>
</dbReference>
<keyword evidence="3 4" id="KW-0664">Pyridoxine biosynthesis</keyword>
<dbReference type="GO" id="GO:0008615">
    <property type="term" value="P:pyridoxine biosynthetic process"/>
    <property type="evidence" value="ECO:0007669"/>
    <property type="project" value="UniProtKB-UniRule"/>
</dbReference>
<dbReference type="NCBIfam" id="TIGR00559">
    <property type="entry name" value="pdxJ"/>
    <property type="match status" value="1"/>
</dbReference>
<evidence type="ECO:0000256" key="2">
    <source>
        <dbReference type="ARBA" id="ARBA00022679"/>
    </source>
</evidence>
<evidence type="ECO:0000313" key="7">
    <source>
        <dbReference type="EMBL" id="TWT18279.1"/>
    </source>
</evidence>
<feature type="binding site" evidence="4">
    <location>
        <begin position="273"/>
        <end position="274"/>
    </location>
    <ligand>
        <name>3-amino-2-oxopropyl phosphate</name>
        <dbReference type="ChEBI" id="CHEBI:57279"/>
    </ligand>
</feature>
<feature type="site" description="Transition state stabilizer" evidence="4">
    <location>
        <position position="210"/>
    </location>
</feature>
<dbReference type="InterPro" id="IPR013785">
    <property type="entry name" value="Aldolase_TIM"/>
</dbReference>
<dbReference type="PANTHER" id="PTHR30456:SF0">
    <property type="entry name" value="PYRIDOXINE 5'-PHOSPHATE SYNTHASE"/>
    <property type="match status" value="1"/>
</dbReference>
<dbReference type="EMBL" id="VOHE01000005">
    <property type="protein sequence ID" value="TWT18279.1"/>
    <property type="molecule type" value="Genomic_DNA"/>
</dbReference>
<dbReference type="Gene3D" id="3.20.20.70">
    <property type="entry name" value="Aldolase class I"/>
    <property type="match status" value="1"/>
</dbReference>
<dbReference type="EC" id="2.6.99.2" evidence="4 5"/>
<feature type="binding site" evidence="4">
    <location>
        <position position="57"/>
    </location>
    <ligand>
        <name>3-amino-2-oxopropyl phosphate</name>
        <dbReference type="ChEBI" id="CHEBI:57279"/>
    </ligand>
</feature>
<dbReference type="HAMAP" id="MF_00279">
    <property type="entry name" value="PdxJ"/>
    <property type="match status" value="1"/>
</dbReference>
<feature type="binding site" evidence="4">
    <location>
        <position position="68"/>
    </location>
    <ligand>
        <name>3-amino-2-oxopropyl phosphate</name>
        <dbReference type="ChEBI" id="CHEBI:57279"/>
    </ligand>
</feature>
<dbReference type="InterPro" id="IPR036130">
    <property type="entry name" value="Pyridoxine-5'_phos_synth"/>
</dbReference>
<comment type="pathway">
    <text evidence="4">Cofactor biosynthesis; pyridoxine 5'-phosphate biosynthesis; pyridoxine 5'-phosphate from D-erythrose 4-phosphate: step 5/5.</text>
</comment>
<feature type="compositionally biased region" description="Basic residues" evidence="6">
    <location>
        <begin position="26"/>
        <end position="39"/>
    </location>
</feature>
<feature type="active site" description="Proton acceptor" evidence="4">
    <location>
        <position position="93"/>
    </location>
</feature>
<dbReference type="GO" id="GO:0033856">
    <property type="term" value="F:pyridoxine 5'-phosphate synthase activity"/>
    <property type="evidence" value="ECO:0007669"/>
    <property type="project" value="UniProtKB-UniRule"/>
</dbReference>
<evidence type="ECO:0000256" key="4">
    <source>
        <dbReference type="HAMAP-Rule" id="MF_00279"/>
    </source>
</evidence>
<evidence type="ECO:0000256" key="3">
    <source>
        <dbReference type="ARBA" id="ARBA00023096"/>
    </source>
</evidence>
<reference evidence="7 8" key="1">
    <citation type="submission" date="2019-07" db="EMBL/GenBank/DDBJ databases">
        <title>Luteimonas sp. YD-1 nov., isolated from acidic soil.</title>
        <authorList>
            <person name="Zhou J."/>
        </authorList>
    </citation>
    <scope>NUCLEOTIDE SEQUENCE [LARGE SCALE GENOMIC DNA]</scope>
    <source>
        <strain evidence="7 8">YD-1</strain>
    </source>
</reference>
<evidence type="ECO:0000256" key="6">
    <source>
        <dbReference type="SAM" id="MobiDB-lite"/>
    </source>
</evidence>
<dbReference type="GO" id="GO:0005829">
    <property type="term" value="C:cytosol"/>
    <property type="evidence" value="ECO:0007669"/>
    <property type="project" value="TreeGrafter"/>
</dbReference>
<sequence length="299" mass="31488">MRRCSTRANCSACGNWPRPAVPAPSSRRRPRPATRHARREHGDAWIPAPVSTRLSVNLNKIAVLRNSRGGAEPCVVRAARTCLDAGAHGITVHPRPDARHIRHDDVLALAEVCREYGVEFNIEGNPFAPPREGYAGFVALCEAVRPAQATLVPDDDAQITSDHGFDFARDADALAPLVARLKDAGCRVSLFADAGSEVAHAARIGADRVELYTGPYAEAFAAGRAGDVLPAFAATATAAQAAGLAVNAGHDLSQANLGAFLDAVPGVEEVSIGHALIGEALYEGLATTIARYLAILSPR</sequence>
<comment type="caution">
    <text evidence="7">The sequence shown here is derived from an EMBL/GenBank/DDBJ whole genome shotgun (WGS) entry which is preliminary data.</text>
</comment>
<feature type="binding site" evidence="4">
    <location>
        <position position="251"/>
    </location>
    <ligand>
        <name>3-amino-2-oxopropyl phosphate</name>
        <dbReference type="ChEBI" id="CHEBI:57279"/>
    </ligand>
</feature>
<dbReference type="PANTHER" id="PTHR30456">
    <property type="entry name" value="PYRIDOXINE 5'-PHOSPHATE SYNTHASE"/>
    <property type="match status" value="1"/>
</dbReference>
<protein>
    <recommendedName>
        <fullName evidence="4 5">Pyridoxine 5'-phosphate synthase</fullName>
        <shortName evidence="4">PNP synthase</shortName>
        <ecNumber evidence="4 5">2.6.99.2</ecNumber>
    </recommendedName>
</protein>
<comment type="subunit">
    <text evidence="4">Homooctamer; tetramer of dimers.</text>
</comment>
<feature type="active site" description="Proton donor" evidence="4">
    <location>
        <position position="250"/>
    </location>
</feature>
<name>A0A5C5TXN0_9GAMM</name>
<comment type="function">
    <text evidence="4">Catalyzes the complicated ring closure reaction between the two acyclic compounds 1-deoxy-D-xylulose-5-phosphate (DXP) and 3-amino-2-oxopropyl phosphate (1-amino-acetone-3-phosphate or AAP) to form pyridoxine 5'-phosphate (PNP) and inorganic phosphate.</text>
</comment>
<keyword evidence="8" id="KW-1185">Reference proteome</keyword>
<proteinExistence type="inferred from homology"/>
<dbReference type="OrthoDB" id="9806590at2"/>